<dbReference type="PANTHER" id="PTHR11183">
    <property type="entry name" value="GLYCOGENIN SUBFAMILY MEMBER"/>
    <property type="match status" value="1"/>
</dbReference>
<dbReference type="EMBL" id="KV441007">
    <property type="protein sequence ID" value="OAD65964.1"/>
    <property type="molecule type" value="Genomic_DNA"/>
</dbReference>
<protein>
    <submittedName>
        <fullName evidence="1">Glycosyltransferase family 8 protein</fullName>
    </submittedName>
</protein>
<dbReference type="GeneID" id="28993950"/>
<dbReference type="RefSeq" id="XP_018284004.1">
    <property type="nucleotide sequence ID" value="XM_018433044.1"/>
</dbReference>
<proteinExistence type="predicted"/>
<dbReference type="Proteomes" id="UP000077315">
    <property type="component" value="Unassembled WGS sequence"/>
</dbReference>
<dbReference type="Pfam" id="PF01501">
    <property type="entry name" value="Glyco_transf_8"/>
    <property type="match status" value="1"/>
</dbReference>
<keyword evidence="1" id="KW-0808">Transferase</keyword>
<dbReference type="InterPro" id="IPR002495">
    <property type="entry name" value="Glyco_trans_8"/>
</dbReference>
<dbReference type="OrthoDB" id="2014201at2759"/>
<dbReference type="STRING" id="763407.A0A162N5D9"/>
<name>A0A162N5D9_PHYB8</name>
<sequence length="286" mass="32844">MVSKATKNCAWVVVLTSTNKYVKGVIVIANALRQLKSSYPLLVLHTPAVTDQALDQLKEAGCHLKSIEPIKPPGKTSYFTERFTETWTKLAVWEQEEYDRLVLMDADMLPLQNMDELMEIPMPEGWIMACHACTCNPQKIKAYPDSWTPANCPYTGCTKSTPEPASTAQSYFNSGLIVLQPSQAKFDEILHQLMTVEDLTVYLFPDQDFLNQVFDQKWVKLPYIYNALKTLAGTHEAMWDQTKVKNVHYILSKPWDANRETPQEGEDVYYPLYRLWWNTYDSIQAN</sequence>
<dbReference type="FunCoup" id="A0A162N5D9">
    <property type="interactions" value="879"/>
</dbReference>
<evidence type="ECO:0000313" key="2">
    <source>
        <dbReference type="Proteomes" id="UP000077315"/>
    </source>
</evidence>
<accession>A0A162N5D9</accession>
<dbReference type="AlphaFoldDB" id="A0A162N5D9"/>
<dbReference type="InterPro" id="IPR029044">
    <property type="entry name" value="Nucleotide-diphossugar_trans"/>
</dbReference>
<dbReference type="InParanoid" id="A0A162N5D9"/>
<dbReference type="SUPFAM" id="SSF53448">
    <property type="entry name" value="Nucleotide-diphospho-sugar transferases"/>
    <property type="match status" value="1"/>
</dbReference>
<organism evidence="1 2">
    <name type="scientific">Phycomyces blakesleeanus (strain ATCC 8743b / DSM 1359 / FGSC 10004 / NBRC 33097 / NRRL 1555)</name>
    <dbReference type="NCBI Taxonomy" id="763407"/>
    <lineage>
        <taxon>Eukaryota</taxon>
        <taxon>Fungi</taxon>
        <taxon>Fungi incertae sedis</taxon>
        <taxon>Mucoromycota</taxon>
        <taxon>Mucoromycotina</taxon>
        <taxon>Mucoromycetes</taxon>
        <taxon>Mucorales</taxon>
        <taxon>Phycomycetaceae</taxon>
        <taxon>Phycomyces</taxon>
    </lineage>
</organism>
<keyword evidence="2" id="KW-1185">Reference proteome</keyword>
<dbReference type="InterPro" id="IPR050587">
    <property type="entry name" value="GNT1/Glycosyltrans_8"/>
</dbReference>
<evidence type="ECO:0000313" key="1">
    <source>
        <dbReference type="EMBL" id="OAD65964.1"/>
    </source>
</evidence>
<dbReference type="CDD" id="cd02537">
    <property type="entry name" value="GT8_Glycogenin"/>
    <property type="match status" value="1"/>
</dbReference>
<dbReference type="Gene3D" id="3.90.550.10">
    <property type="entry name" value="Spore Coat Polysaccharide Biosynthesis Protein SpsA, Chain A"/>
    <property type="match status" value="1"/>
</dbReference>
<reference evidence="2" key="1">
    <citation type="submission" date="2015-06" db="EMBL/GenBank/DDBJ databases">
        <title>Expansion of signal transduction pathways in fungi by whole-genome duplication.</title>
        <authorList>
            <consortium name="DOE Joint Genome Institute"/>
            <person name="Corrochano L.M."/>
            <person name="Kuo A."/>
            <person name="Marcet-Houben M."/>
            <person name="Polaino S."/>
            <person name="Salamov A."/>
            <person name="Villalobos J.M."/>
            <person name="Alvarez M.I."/>
            <person name="Avalos J."/>
            <person name="Benito E.P."/>
            <person name="Benoit I."/>
            <person name="Burger G."/>
            <person name="Camino L.P."/>
            <person name="Canovas D."/>
            <person name="Cerda-Olmedo E."/>
            <person name="Cheng J.-F."/>
            <person name="Dominguez A."/>
            <person name="Elias M."/>
            <person name="Eslava A.P."/>
            <person name="Glaser F."/>
            <person name="Grimwood J."/>
            <person name="Gutierrez G."/>
            <person name="Heitman J."/>
            <person name="Henrissat B."/>
            <person name="Iturriaga E.A."/>
            <person name="Lang B.F."/>
            <person name="Lavin J.L."/>
            <person name="Lee S."/>
            <person name="Li W."/>
            <person name="Lindquist E."/>
            <person name="Lopez-Garcia S."/>
            <person name="Luque E.M."/>
            <person name="Marcos A.T."/>
            <person name="Martin J."/>
            <person name="McCluskey K."/>
            <person name="Medina H.R."/>
            <person name="Miralles-Duran A."/>
            <person name="Miyazaki A."/>
            <person name="Munoz-Torres E."/>
            <person name="Oguiza J.A."/>
            <person name="Ohm R."/>
            <person name="Olmedo M."/>
            <person name="Orejas M."/>
            <person name="Ortiz-Castellanos L."/>
            <person name="Pisabarro A.G."/>
            <person name="Rodriguez-Romero J."/>
            <person name="Ruiz-Herrera J."/>
            <person name="Ruiz-Vazquez R."/>
            <person name="Sanz C."/>
            <person name="Schackwitz W."/>
            <person name="Schmutz J."/>
            <person name="Shahriari M."/>
            <person name="Shelest E."/>
            <person name="Silva-Franco F."/>
            <person name="Soanes D."/>
            <person name="Syed K."/>
            <person name="Tagua V.G."/>
            <person name="Talbot N.J."/>
            <person name="Thon M."/>
            <person name="De vries R.P."/>
            <person name="Wiebenga A."/>
            <person name="Yadav J.S."/>
            <person name="Braun E.L."/>
            <person name="Baker S."/>
            <person name="Garre V."/>
            <person name="Horwitz B."/>
            <person name="Torres-Martinez S."/>
            <person name="Idnurm A."/>
            <person name="Herrera-Estrella A."/>
            <person name="Gabaldon T."/>
            <person name="Grigoriev I.V."/>
        </authorList>
    </citation>
    <scope>NUCLEOTIDE SEQUENCE [LARGE SCALE GENOMIC DNA]</scope>
    <source>
        <strain evidence="2">NRRL 1555(-)</strain>
    </source>
</reference>
<dbReference type="VEuPathDB" id="FungiDB:PHYBLDRAFT_152992"/>
<gene>
    <name evidence="1" type="ORF">PHYBLDRAFT_152992</name>
</gene>
<dbReference type="GO" id="GO:0016757">
    <property type="term" value="F:glycosyltransferase activity"/>
    <property type="evidence" value="ECO:0007669"/>
    <property type="project" value="InterPro"/>
</dbReference>